<proteinExistence type="predicted"/>
<dbReference type="STRING" id="1236973.JCM9157_2091"/>
<dbReference type="InterPro" id="IPR001387">
    <property type="entry name" value="Cro/C1-type_HTH"/>
</dbReference>
<organism evidence="2 3">
    <name type="scientific">Halalkalibacter akibai (strain ATCC 43226 / DSM 21942 / CIP 109018 / JCM 9157 / 1139)</name>
    <name type="common">Bacillus akibai</name>
    <dbReference type="NCBI Taxonomy" id="1236973"/>
    <lineage>
        <taxon>Bacteria</taxon>
        <taxon>Bacillati</taxon>
        <taxon>Bacillota</taxon>
        <taxon>Bacilli</taxon>
        <taxon>Bacillales</taxon>
        <taxon>Bacillaceae</taxon>
        <taxon>Halalkalibacter</taxon>
    </lineage>
</organism>
<name>W4QUK3_HALA3</name>
<protein>
    <recommendedName>
        <fullName evidence="1">HTH cro/C1-type domain-containing protein</fullName>
    </recommendedName>
</protein>
<dbReference type="Proteomes" id="UP000018896">
    <property type="component" value="Unassembled WGS sequence"/>
</dbReference>
<comment type="caution">
    <text evidence="2">The sequence shown here is derived from an EMBL/GenBank/DDBJ whole genome shotgun (WGS) entry which is preliminary data.</text>
</comment>
<reference evidence="2 3" key="1">
    <citation type="journal article" date="2014" name="Genome Announc.">
        <title>Draft Genome Sequences of Three Alkaliphilic Bacillus Strains, Bacillus wakoensis JCM 9140T, Bacillus akibai JCM 9157T, and Bacillus hemicellulosilyticus JCM 9152T.</title>
        <authorList>
            <person name="Yuki M."/>
            <person name="Oshima K."/>
            <person name="Suda W."/>
            <person name="Oshida Y."/>
            <person name="Kitamura K."/>
            <person name="Iida T."/>
            <person name="Hattori M."/>
            <person name="Ohkuma M."/>
        </authorList>
    </citation>
    <scope>NUCLEOTIDE SEQUENCE [LARGE SCALE GENOMIC DNA]</scope>
    <source>
        <strain evidence="2 3">JCM 9157</strain>
    </source>
</reference>
<dbReference type="InterPro" id="IPR010982">
    <property type="entry name" value="Lambda_DNA-bd_dom_sf"/>
</dbReference>
<dbReference type="eggNOG" id="ENOG5030EK7">
    <property type="taxonomic scope" value="Bacteria"/>
</dbReference>
<evidence type="ECO:0000259" key="1">
    <source>
        <dbReference type="PROSITE" id="PS50943"/>
    </source>
</evidence>
<keyword evidence="3" id="KW-1185">Reference proteome</keyword>
<evidence type="ECO:0000313" key="2">
    <source>
        <dbReference type="EMBL" id="GAE34999.1"/>
    </source>
</evidence>
<dbReference type="RefSeq" id="WP_035664173.1">
    <property type="nucleotide sequence ID" value="NZ_BAUV01000013.1"/>
</dbReference>
<gene>
    <name evidence="2" type="ORF">JCM9157_2091</name>
</gene>
<evidence type="ECO:0000313" key="3">
    <source>
        <dbReference type="Proteomes" id="UP000018896"/>
    </source>
</evidence>
<dbReference type="CDD" id="cd00093">
    <property type="entry name" value="HTH_XRE"/>
    <property type="match status" value="1"/>
</dbReference>
<dbReference type="Gene3D" id="1.10.260.40">
    <property type="entry name" value="lambda repressor-like DNA-binding domains"/>
    <property type="match status" value="1"/>
</dbReference>
<dbReference type="AlphaFoldDB" id="W4QUK3"/>
<sequence>MSKQRPIEEEVEKERKKLEEEINIEIGRVVRAYRKYHNITSDDLAYSLGISYSQMMNIERGTTTTNYQTILQLNCLIGKDFEIALENAKSKMNHFLKKNHLYDV</sequence>
<accession>W4QUK3</accession>
<dbReference type="SUPFAM" id="SSF47413">
    <property type="entry name" value="lambda repressor-like DNA-binding domains"/>
    <property type="match status" value="1"/>
</dbReference>
<feature type="domain" description="HTH cro/C1-type" evidence="1">
    <location>
        <begin position="30"/>
        <end position="73"/>
    </location>
</feature>
<dbReference type="EMBL" id="BAUV01000013">
    <property type="protein sequence ID" value="GAE34999.1"/>
    <property type="molecule type" value="Genomic_DNA"/>
</dbReference>
<dbReference type="GO" id="GO:0003677">
    <property type="term" value="F:DNA binding"/>
    <property type="evidence" value="ECO:0007669"/>
    <property type="project" value="InterPro"/>
</dbReference>
<dbReference type="PROSITE" id="PS50943">
    <property type="entry name" value="HTH_CROC1"/>
    <property type="match status" value="1"/>
</dbReference>